<dbReference type="OrthoDB" id="9792386at2"/>
<dbReference type="CDD" id="cd05822">
    <property type="entry name" value="TLP_HIUase"/>
    <property type="match status" value="1"/>
</dbReference>
<comment type="similarity">
    <text evidence="3 7">Belongs to the transthyretin family. 5-hydroxyisourate hydrolase subfamily.</text>
</comment>
<evidence type="ECO:0000256" key="6">
    <source>
        <dbReference type="ARBA" id="ARBA00022801"/>
    </source>
</evidence>
<dbReference type="NCBIfam" id="TIGR02962">
    <property type="entry name" value="hdxy_isourate"/>
    <property type="match status" value="1"/>
</dbReference>
<comment type="subunit">
    <text evidence="4 7">Homotetramer.</text>
</comment>
<keyword evidence="5 7" id="KW-0659">Purine metabolism</keyword>
<dbReference type="PANTHER" id="PTHR10395">
    <property type="entry name" value="URICASE AND TRANSTHYRETIN-RELATED"/>
    <property type="match status" value="1"/>
</dbReference>
<evidence type="ECO:0000256" key="7">
    <source>
        <dbReference type="RuleBase" id="RU361270"/>
    </source>
</evidence>
<dbReference type="Pfam" id="PF00576">
    <property type="entry name" value="Transthyretin"/>
    <property type="match status" value="1"/>
</dbReference>
<dbReference type="EMBL" id="SOHQ01000031">
    <property type="protein sequence ID" value="TFD77413.1"/>
    <property type="molecule type" value="Genomic_DNA"/>
</dbReference>
<dbReference type="PANTHER" id="PTHR10395:SF7">
    <property type="entry name" value="5-HYDROXYISOURATE HYDROLASE"/>
    <property type="match status" value="1"/>
</dbReference>
<dbReference type="InterPro" id="IPR036817">
    <property type="entry name" value="Transthyretin/HIU_hydrolase_sf"/>
</dbReference>
<dbReference type="Proteomes" id="UP000298218">
    <property type="component" value="Unassembled WGS sequence"/>
</dbReference>
<reference evidence="9 10" key="1">
    <citation type="submission" date="2019-03" db="EMBL/GenBank/DDBJ databases">
        <title>Genomics of glacier-inhabiting Cryobacterium strains.</title>
        <authorList>
            <person name="Liu Q."/>
            <person name="Xin Y.-H."/>
        </authorList>
    </citation>
    <scope>NUCLEOTIDE SEQUENCE [LARGE SCALE GENOMIC DNA]</scope>
    <source>
        <strain evidence="9 10">CGMCC 1.4292</strain>
    </source>
</reference>
<sequence>MSRSFVTTHILDTVSGRPAAGVSVELLAAADGWSQIASGVSDADGRVNGLGPDILPPGRYRLEFATGEYFAGRQLTTFFPEVVVTFSITAGEAHYHVPLLLAPFTFSTYKGS</sequence>
<dbReference type="SMART" id="SM00095">
    <property type="entry name" value="TR_THY"/>
    <property type="match status" value="1"/>
</dbReference>
<dbReference type="InterPro" id="IPR000895">
    <property type="entry name" value="Transthyretin/HIU_hydrolase"/>
</dbReference>
<evidence type="ECO:0000313" key="10">
    <source>
        <dbReference type="Proteomes" id="UP000298218"/>
    </source>
</evidence>
<dbReference type="InterPro" id="IPR014306">
    <property type="entry name" value="Hydroxyisourate_hydrolase"/>
</dbReference>
<protein>
    <recommendedName>
        <fullName evidence="7">5-hydroxyisourate hydrolase</fullName>
        <shortName evidence="7">HIU hydrolase</shortName>
        <shortName evidence="7">HIUHase</shortName>
        <ecNumber evidence="7">3.5.2.17</ecNumber>
    </recommendedName>
</protein>
<dbReference type="PROSITE" id="PS00768">
    <property type="entry name" value="TRANSTHYRETIN_1"/>
    <property type="match status" value="1"/>
</dbReference>
<dbReference type="Gene3D" id="2.60.40.180">
    <property type="entry name" value="Transthyretin/hydroxyisourate hydrolase domain"/>
    <property type="match status" value="1"/>
</dbReference>
<dbReference type="GO" id="GO:0033971">
    <property type="term" value="F:hydroxyisourate hydrolase activity"/>
    <property type="evidence" value="ECO:0007669"/>
    <property type="project" value="UniProtKB-EC"/>
</dbReference>
<comment type="caution">
    <text evidence="9">The sequence shown here is derived from an EMBL/GenBank/DDBJ whole genome shotgun (WGS) entry which is preliminary data.</text>
</comment>
<evidence type="ECO:0000256" key="1">
    <source>
        <dbReference type="ARBA" id="ARBA00001043"/>
    </source>
</evidence>
<evidence type="ECO:0000256" key="5">
    <source>
        <dbReference type="ARBA" id="ARBA00022631"/>
    </source>
</evidence>
<dbReference type="SUPFAM" id="SSF49472">
    <property type="entry name" value="Transthyretin (synonym: prealbumin)"/>
    <property type="match status" value="1"/>
</dbReference>
<dbReference type="PRINTS" id="PR00189">
    <property type="entry name" value="TRNSTHYRETIN"/>
</dbReference>
<accession>A0A4Y8KQI8</accession>
<dbReference type="InterPro" id="IPR023418">
    <property type="entry name" value="Thyroxine_BS"/>
</dbReference>
<dbReference type="EC" id="3.5.2.17" evidence="7"/>
<evidence type="ECO:0000313" key="9">
    <source>
        <dbReference type="EMBL" id="TFD77413.1"/>
    </source>
</evidence>
<name>A0A4Y8KQI8_9MICO</name>
<keyword evidence="10" id="KW-1185">Reference proteome</keyword>
<dbReference type="GO" id="GO:0006144">
    <property type="term" value="P:purine nucleobase metabolic process"/>
    <property type="evidence" value="ECO:0007669"/>
    <property type="project" value="UniProtKB-KW"/>
</dbReference>
<dbReference type="RefSeq" id="WP_134173027.1">
    <property type="nucleotide sequence ID" value="NZ_SODI01000001.1"/>
</dbReference>
<organism evidence="9 10">
    <name type="scientific">Cryobacterium psychrophilum</name>
    <dbReference type="NCBI Taxonomy" id="41988"/>
    <lineage>
        <taxon>Bacteria</taxon>
        <taxon>Bacillati</taxon>
        <taxon>Actinomycetota</taxon>
        <taxon>Actinomycetes</taxon>
        <taxon>Micrococcales</taxon>
        <taxon>Microbacteriaceae</taxon>
        <taxon>Cryobacterium</taxon>
    </lineage>
</organism>
<comment type="catalytic activity">
    <reaction evidence="1 7">
        <text>5-hydroxyisourate + H2O = 5-hydroxy-2-oxo-4-ureido-2,5-dihydro-1H-imidazole-5-carboxylate + H(+)</text>
        <dbReference type="Rhea" id="RHEA:23736"/>
        <dbReference type="ChEBI" id="CHEBI:15377"/>
        <dbReference type="ChEBI" id="CHEBI:15378"/>
        <dbReference type="ChEBI" id="CHEBI:18072"/>
        <dbReference type="ChEBI" id="CHEBI:58639"/>
        <dbReference type="EC" id="3.5.2.17"/>
    </reaction>
</comment>
<evidence type="ECO:0000259" key="8">
    <source>
        <dbReference type="SMART" id="SM00095"/>
    </source>
</evidence>
<evidence type="ECO:0000256" key="4">
    <source>
        <dbReference type="ARBA" id="ARBA00011881"/>
    </source>
</evidence>
<dbReference type="InterPro" id="IPR023416">
    <property type="entry name" value="Transthyretin/HIU_hydrolase_d"/>
</dbReference>
<dbReference type="AlphaFoldDB" id="A0A4Y8KQI8"/>
<evidence type="ECO:0000256" key="3">
    <source>
        <dbReference type="ARBA" id="ARBA00009850"/>
    </source>
</evidence>
<feature type="domain" description="Transthyretin/hydroxyisourate hydrolase" evidence="8">
    <location>
        <begin position="1"/>
        <end position="111"/>
    </location>
</feature>
<gene>
    <name evidence="9" type="primary">uraH</name>
    <name evidence="9" type="ORF">E3T53_11345</name>
</gene>
<evidence type="ECO:0000256" key="2">
    <source>
        <dbReference type="ARBA" id="ARBA00002704"/>
    </source>
</evidence>
<proteinExistence type="inferred from homology"/>
<keyword evidence="6 7" id="KW-0378">Hydrolase</keyword>
<comment type="function">
    <text evidence="2">Catalyzes the hydrolysis of 5-hydroxyisourate (HIU) to 2-oxo-4-hydroxy-4-carboxy-5-ureidoimidazoline (OHCU).</text>
</comment>